<proteinExistence type="predicted"/>
<dbReference type="EMBL" id="CM042044">
    <property type="protein sequence ID" value="KAI3687788.1"/>
    <property type="molecule type" value="Genomic_DNA"/>
</dbReference>
<protein>
    <submittedName>
        <fullName evidence="1">Uncharacterized protein</fullName>
    </submittedName>
</protein>
<dbReference type="Proteomes" id="UP001056120">
    <property type="component" value="Linkage Group LG27"/>
</dbReference>
<reference evidence="1 2" key="2">
    <citation type="journal article" date="2022" name="Mol. Ecol. Resour.">
        <title>The genomes of chicory, endive, great burdock and yacon provide insights into Asteraceae paleo-polyploidization history and plant inulin production.</title>
        <authorList>
            <person name="Fan W."/>
            <person name="Wang S."/>
            <person name="Wang H."/>
            <person name="Wang A."/>
            <person name="Jiang F."/>
            <person name="Liu H."/>
            <person name="Zhao H."/>
            <person name="Xu D."/>
            <person name="Zhang Y."/>
        </authorList>
    </citation>
    <scope>NUCLEOTIDE SEQUENCE [LARGE SCALE GENOMIC DNA]</scope>
    <source>
        <strain evidence="2">cv. Yunnan</strain>
        <tissue evidence="1">Leaves</tissue>
    </source>
</reference>
<gene>
    <name evidence="1" type="ORF">L1987_81491</name>
</gene>
<name>A0ACB8YR74_9ASTR</name>
<comment type="caution">
    <text evidence="1">The sequence shown here is derived from an EMBL/GenBank/DDBJ whole genome shotgun (WGS) entry which is preliminary data.</text>
</comment>
<keyword evidence="2" id="KW-1185">Reference proteome</keyword>
<evidence type="ECO:0000313" key="1">
    <source>
        <dbReference type="EMBL" id="KAI3687788.1"/>
    </source>
</evidence>
<sequence>MFEAEWRRMQKNLNRLMHHQLFTRRRISDVPENEWRRTDDNLKKRLGLYPSSNDEGFKVYFKGLVSAKTSCAGVGVAICDTRDRCVFELRKQFLIGGDGGGGGGPMDGDVLIGKDRPTNKMTVTLVDSLILIQRKIGYRGPFLMRQSNAKCAYKLAKEAIAATEQCTICLEQICRDNMFSVNKCLHRYCHSCMNKHVKAKLLQGQLPECPHEKCKSKLEIKSCKKFLNKNLYDIMRSRIKEASIPPTERVYCPFSKCSFLMSKDELQHAASTSSQESGKRKCPKCHRLFCVNCKVPWHDKYKCSDYIKRFPDQFANEGATILVADADMSFATVVEIKYNPTIRNPQVMPSFHSHFNKIVNSSIKTLKPVASFHSNHNQQPFPSPSRIQKLIASQADPLVAKEIFDLASNSHPNFHHSYATFQTLILKLGRSRHFSLMSSLLSSLKSDSRYTVPPSLFTHIIRIIAYHLFGEMPKRDVVPNVESYRILMQGLCRKSQVNSAVDLLEDILNKGFVPDSLTYTTVLNSLCRKKKLREAYKLLCRMKVKGCSPDIVHYNTVILGFCRENRAHDACKVLEDMDSNGCLPNLVSYQTLVGGLCSQGLYDETKSYLDLMISKGFSPHVSVWHVLIIGLCNVGKIDEACSVLEGMLKSGEAPHVYTWMDMISRICEVEIGRLEEVLKVEIEPHTRIVEAGVDLQEYLVKKGRANDRFKSRREKNLLSTGIAKEKDGSCDK</sequence>
<evidence type="ECO:0000313" key="2">
    <source>
        <dbReference type="Proteomes" id="UP001056120"/>
    </source>
</evidence>
<accession>A0ACB8YR74</accession>
<organism evidence="1 2">
    <name type="scientific">Smallanthus sonchifolius</name>
    <dbReference type="NCBI Taxonomy" id="185202"/>
    <lineage>
        <taxon>Eukaryota</taxon>
        <taxon>Viridiplantae</taxon>
        <taxon>Streptophyta</taxon>
        <taxon>Embryophyta</taxon>
        <taxon>Tracheophyta</taxon>
        <taxon>Spermatophyta</taxon>
        <taxon>Magnoliopsida</taxon>
        <taxon>eudicotyledons</taxon>
        <taxon>Gunneridae</taxon>
        <taxon>Pentapetalae</taxon>
        <taxon>asterids</taxon>
        <taxon>campanulids</taxon>
        <taxon>Asterales</taxon>
        <taxon>Asteraceae</taxon>
        <taxon>Asteroideae</taxon>
        <taxon>Heliantheae alliance</taxon>
        <taxon>Millerieae</taxon>
        <taxon>Smallanthus</taxon>
    </lineage>
</organism>
<reference evidence="2" key="1">
    <citation type="journal article" date="2022" name="Mol. Ecol. Resour.">
        <title>The genomes of chicory, endive, great burdock and yacon provide insights into Asteraceae palaeo-polyploidization history and plant inulin production.</title>
        <authorList>
            <person name="Fan W."/>
            <person name="Wang S."/>
            <person name="Wang H."/>
            <person name="Wang A."/>
            <person name="Jiang F."/>
            <person name="Liu H."/>
            <person name="Zhao H."/>
            <person name="Xu D."/>
            <person name="Zhang Y."/>
        </authorList>
    </citation>
    <scope>NUCLEOTIDE SEQUENCE [LARGE SCALE GENOMIC DNA]</scope>
    <source>
        <strain evidence="2">cv. Yunnan</strain>
    </source>
</reference>